<name>W8PFB4_9CAUD</name>
<sequence>MTTSITAFQAGKASHLMGMLESFDPNTLATELRVESLIVKHGIVSEFTYWERVERVLNDLGYDYDEIFEVLER</sequence>
<dbReference type="EMBL" id="KJ173786">
    <property type="protein sequence ID" value="AHL18571.1"/>
    <property type="molecule type" value="Genomic_DNA"/>
</dbReference>
<evidence type="ECO:0000313" key="2">
    <source>
        <dbReference type="Proteomes" id="UP000019700"/>
    </source>
</evidence>
<dbReference type="GeneID" id="18938412"/>
<dbReference type="Proteomes" id="UP000019700">
    <property type="component" value="Genome"/>
</dbReference>
<proteinExistence type="predicted"/>
<evidence type="ECO:0000313" key="1">
    <source>
        <dbReference type="EMBL" id="AHL18571.1"/>
    </source>
</evidence>
<dbReference type="KEGG" id="vg:18938412"/>
<protein>
    <submittedName>
        <fullName evidence="1">Uncharacterized protein</fullName>
    </submittedName>
</protein>
<organism evidence="1 2">
    <name type="scientific">Microbacterium phage vB_MoxS-ISF9</name>
    <dbReference type="NCBI Taxonomy" id="1458670"/>
    <lineage>
        <taxon>Viruses</taxon>
        <taxon>Duplodnaviria</taxon>
        <taxon>Heunggongvirae</taxon>
        <taxon>Uroviricota</taxon>
        <taxon>Caudoviricetes</taxon>
        <taxon>Farahnazvirus</taxon>
        <taxon>Farahnazvirus ISF9</taxon>
    </lineage>
</organism>
<dbReference type="RefSeq" id="YP_009021546.1">
    <property type="nucleotide sequence ID" value="NC_023859.1"/>
</dbReference>
<gene>
    <name evidence="1" type="ORF">ISF9_101</name>
</gene>
<accession>W8PFB4</accession>
<keyword evidence="2" id="KW-1185">Reference proteome</keyword>
<reference evidence="1 2" key="1">
    <citation type="journal article" date="2014" name="Arch. Virol.">
        <title>Complete genome sequence of a novel phage, vB_MoxS-ISF9, infecting methylotrophic Microbacterium: first report of a virulent Microbacterium phage.</title>
        <authorList>
            <person name="Zamani I."/>
            <person name="Bouzari M."/>
            <person name="Emtiazi G."/>
            <person name="Ghasemi S.M."/>
            <person name="Chang H.I."/>
        </authorList>
    </citation>
    <scope>NUCLEOTIDE SEQUENCE [LARGE SCALE GENOMIC DNA]</scope>
</reference>